<comment type="caution">
    <text evidence="2">The sequence shown here is derived from an EMBL/GenBank/DDBJ whole genome shotgun (WGS) entry which is preliminary data.</text>
</comment>
<dbReference type="SUPFAM" id="SSF52047">
    <property type="entry name" value="RNI-like"/>
    <property type="match status" value="1"/>
</dbReference>
<feature type="domain" description="F-box" evidence="1">
    <location>
        <begin position="23"/>
        <end position="69"/>
    </location>
</feature>
<organism evidence="2">
    <name type="scientific">Salvia splendens</name>
    <name type="common">Scarlet sage</name>
    <dbReference type="NCBI Taxonomy" id="180675"/>
    <lineage>
        <taxon>Eukaryota</taxon>
        <taxon>Viridiplantae</taxon>
        <taxon>Streptophyta</taxon>
        <taxon>Embryophyta</taxon>
        <taxon>Tracheophyta</taxon>
        <taxon>Spermatophyta</taxon>
        <taxon>Magnoliopsida</taxon>
        <taxon>eudicotyledons</taxon>
        <taxon>Gunneridae</taxon>
        <taxon>Pentapetalae</taxon>
        <taxon>asterids</taxon>
        <taxon>lamiids</taxon>
        <taxon>Lamiales</taxon>
        <taxon>Lamiaceae</taxon>
        <taxon>Nepetoideae</taxon>
        <taxon>Mentheae</taxon>
        <taxon>Salviinae</taxon>
        <taxon>Salvia</taxon>
        <taxon>Salvia subgen. Calosphace</taxon>
        <taxon>core Calosphace</taxon>
    </lineage>
</organism>
<evidence type="ECO:0000313" key="2">
    <source>
        <dbReference type="EMBL" id="KAG6419369.1"/>
    </source>
</evidence>
<dbReference type="Pfam" id="PF12937">
    <property type="entry name" value="F-box-like"/>
    <property type="match status" value="1"/>
</dbReference>
<dbReference type="EMBL" id="PNBA02000007">
    <property type="protein sequence ID" value="KAG6419369.1"/>
    <property type="molecule type" value="Genomic_DNA"/>
</dbReference>
<evidence type="ECO:0000259" key="1">
    <source>
        <dbReference type="Pfam" id="PF12937"/>
    </source>
</evidence>
<dbReference type="PANTHER" id="PTHR38926">
    <property type="entry name" value="F-BOX DOMAIN CONTAINING PROTEIN, EXPRESSED"/>
    <property type="match status" value="1"/>
</dbReference>
<gene>
    <name evidence="2" type="ORF">SASPL_121589</name>
</gene>
<dbReference type="InterPro" id="IPR032675">
    <property type="entry name" value="LRR_dom_sf"/>
</dbReference>
<dbReference type="InterPro" id="IPR001810">
    <property type="entry name" value="F-box_dom"/>
</dbReference>
<sequence length="316" mass="36226">MQGHRFPRHIPIDIPAAASSPPWTELPGDVTADILRRLGPAGMLLIAQRVCTTWWKACKDPTLWRVIDFSDPNERKCTLKYIAMCRHAVDRSQGQLLDLTIQYFGDDALMNYIVDRSPNLKRLKLGSCFYISGYCATRMAAKLGHLEELHLTLRPCIGAADIEAIGYSCPMLKSFSCNGLKYKFPTLLKGVYLPIYYRNLYAFAISKSMPNLQHLQLFAHWIENEGLELILGGCPRLESLDIRQCFELDLRGDLGERCHQRMKELKLPNDSVSDVPWPNCYGGDPFDPSTPMAEYYVYDYHKEYGDYHGRYHNNFN</sequence>
<dbReference type="CDD" id="cd22164">
    <property type="entry name" value="F-box_AtSKIP19-like"/>
    <property type="match status" value="1"/>
</dbReference>
<reference evidence="2" key="1">
    <citation type="submission" date="2018-01" db="EMBL/GenBank/DDBJ databases">
        <authorList>
            <person name="Mao J.F."/>
        </authorList>
    </citation>
    <scope>NUCLEOTIDE SEQUENCE</scope>
    <source>
        <strain evidence="2">Huo1</strain>
        <tissue evidence="2">Leaf</tissue>
    </source>
</reference>
<reference evidence="2" key="2">
    <citation type="submission" date="2020-08" db="EMBL/GenBank/DDBJ databases">
        <title>Plant Genome Project.</title>
        <authorList>
            <person name="Zhang R.-G."/>
        </authorList>
    </citation>
    <scope>NUCLEOTIDE SEQUENCE</scope>
    <source>
        <strain evidence="2">Huo1</strain>
        <tissue evidence="2">Leaf</tissue>
    </source>
</reference>
<dbReference type="AlphaFoldDB" id="A0A8X8ZXE3"/>
<proteinExistence type="predicted"/>
<dbReference type="Gene3D" id="1.20.1280.50">
    <property type="match status" value="1"/>
</dbReference>
<keyword evidence="3" id="KW-1185">Reference proteome</keyword>
<dbReference type="OrthoDB" id="1267545at2759"/>
<dbReference type="Gene3D" id="3.80.10.10">
    <property type="entry name" value="Ribonuclease Inhibitor"/>
    <property type="match status" value="1"/>
</dbReference>
<dbReference type="PANTHER" id="PTHR38926:SF2">
    <property type="entry name" value="F-BOX_LRR-REPEAT PROTEIN 21-RELATED"/>
    <property type="match status" value="1"/>
</dbReference>
<name>A0A8X8ZXE3_SALSN</name>
<accession>A0A8X8ZXE3</accession>
<dbReference type="Proteomes" id="UP000298416">
    <property type="component" value="Unassembled WGS sequence"/>
</dbReference>
<evidence type="ECO:0000313" key="3">
    <source>
        <dbReference type="Proteomes" id="UP000298416"/>
    </source>
</evidence>
<protein>
    <recommendedName>
        <fullName evidence="1">F-box domain-containing protein</fullName>
    </recommendedName>
</protein>